<dbReference type="InterPro" id="IPR040315">
    <property type="entry name" value="WDR46/Utp7"/>
</dbReference>
<dbReference type="GO" id="GO:0032040">
    <property type="term" value="C:small-subunit processome"/>
    <property type="evidence" value="ECO:0007669"/>
    <property type="project" value="TreeGrafter"/>
</dbReference>
<name>A0A4S2N590_9PEZI</name>
<feature type="compositionally biased region" description="Basic and acidic residues" evidence="9">
    <location>
        <begin position="498"/>
        <end position="519"/>
    </location>
</feature>
<keyword evidence="5" id="KW-0677">Repeat</keyword>
<dbReference type="Pfam" id="PF08149">
    <property type="entry name" value="BING4CT"/>
    <property type="match status" value="1"/>
</dbReference>
<evidence type="ECO:0000256" key="5">
    <source>
        <dbReference type="ARBA" id="ARBA00022737"/>
    </source>
</evidence>
<dbReference type="STRING" id="341454.A0A4S2N590"/>
<dbReference type="PROSITE" id="PS50082">
    <property type="entry name" value="WD_REPEATS_2"/>
    <property type="match status" value="1"/>
</dbReference>
<dbReference type="InterPro" id="IPR001680">
    <property type="entry name" value="WD40_rpt"/>
</dbReference>
<dbReference type="GO" id="GO:0030686">
    <property type="term" value="C:90S preribosome"/>
    <property type="evidence" value="ECO:0007669"/>
    <property type="project" value="TreeGrafter"/>
</dbReference>
<evidence type="ECO:0000256" key="8">
    <source>
        <dbReference type="PROSITE-ProRule" id="PRU00221"/>
    </source>
</evidence>
<dbReference type="SMART" id="SM00320">
    <property type="entry name" value="WD40"/>
    <property type="match status" value="5"/>
</dbReference>
<dbReference type="FunFam" id="2.130.10.10:FF:000378">
    <property type="entry name" value="U3 small nucleolar RNA-associated protein 7"/>
    <property type="match status" value="1"/>
</dbReference>
<evidence type="ECO:0000313" key="12">
    <source>
        <dbReference type="Proteomes" id="UP000298138"/>
    </source>
</evidence>
<reference evidence="11 12" key="1">
    <citation type="submission" date="2019-04" db="EMBL/GenBank/DDBJ databases">
        <title>Comparative genomics and transcriptomics to analyze fruiting body development in filamentous ascomycetes.</title>
        <authorList>
            <consortium name="DOE Joint Genome Institute"/>
            <person name="Lutkenhaus R."/>
            <person name="Traeger S."/>
            <person name="Breuer J."/>
            <person name="Kuo A."/>
            <person name="Lipzen A."/>
            <person name="Pangilinan J."/>
            <person name="Dilworth D."/>
            <person name="Sandor L."/>
            <person name="Poggeler S."/>
            <person name="Barry K."/>
            <person name="Grigoriev I.V."/>
            <person name="Nowrousian M."/>
        </authorList>
    </citation>
    <scope>NUCLEOTIDE SEQUENCE [LARGE SCALE GENOMIC DNA]</scope>
    <source>
        <strain evidence="11 12">CBS 389.68</strain>
    </source>
</reference>
<sequence length="538" mass="59882">MPSKSKTATAKPASRNPGDVEHVKPSKTPVLHPAGELTTYARPGGTKKLPTKDKKLRANIAKIDHRYRAATSAAKDAELLRPESGPGFIEAEEGTLERTWKVTQGEVRQGVDVSTASKGFALELGFGPYVADYTRDGRSLLLAGRKGHVAGFQWREGKLACELQLGETVRDAKWLHSDQYFAVAQKKYVYIYDSQGTELHCLQPHIEVQHMQFLPYHFLLATIGSAGYLKYHDTSTGNLVTELRTGLGTPTAMTQNRRNAILHIGHHNGTVTLWTPNLSKPAVTILAHKGPVRAVAVDRGGYYMASAGSDGRMNIFDIRNTFKEVHSYFTPTPATCVSISDTGLLGVGWGGHTTVWKDSLRTKATSPYMTHHEPGRTINHLTFCPFEDILGTSHNAGFTSLIVPGSGEANFDALEANPYATKKERQHQEVRQLLEKLRPEMISLDPDFVGTVAKKKQGQTEEDRDKKVNEAAEKDERFRMRGKNSAIRRLLRKKAGRNVRDERREKLERLKKQRADKNKGVVKEDLGAALERFVKKKN</sequence>
<evidence type="ECO:0000259" key="10">
    <source>
        <dbReference type="SMART" id="SM01033"/>
    </source>
</evidence>
<evidence type="ECO:0000256" key="9">
    <source>
        <dbReference type="SAM" id="MobiDB-lite"/>
    </source>
</evidence>
<dbReference type="SUPFAM" id="SSF50978">
    <property type="entry name" value="WD40 repeat-like"/>
    <property type="match status" value="1"/>
</dbReference>
<evidence type="ECO:0000313" key="11">
    <source>
        <dbReference type="EMBL" id="TGZ84381.1"/>
    </source>
</evidence>
<evidence type="ECO:0000256" key="7">
    <source>
        <dbReference type="ARBA" id="ARBA00076453"/>
    </source>
</evidence>
<feature type="region of interest" description="Disordered" evidence="9">
    <location>
        <begin position="492"/>
        <end position="519"/>
    </location>
</feature>
<keyword evidence="4 8" id="KW-0853">WD repeat</keyword>
<dbReference type="SMART" id="SM01033">
    <property type="entry name" value="BING4CT"/>
    <property type="match status" value="1"/>
</dbReference>
<dbReference type="PANTHER" id="PTHR14085">
    <property type="entry name" value="WD-REPEAT PROTEIN BING4"/>
    <property type="match status" value="1"/>
</dbReference>
<dbReference type="InParanoid" id="A0A4S2N590"/>
<keyword evidence="12" id="KW-1185">Reference proteome</keyword>
<dbReference type="InterPro" id="IPR036322">
    <property type="entry name" value="WD40_repeat_dom_sf"/>
</dbReference>
<dbReference type="OrthoDB" id="10251154at2759"/>
<gene>
    <name evidence="11" type="ORF">EX30DRAFT_316299</name>
</gene>
<dbReference type="InterPro" id="IPR015943">
    <property type="entry name" value="WD40/YVTN_repeat-like_dom_sf"/>
</dbReference>
<dbReference type="AlphaFoldDB" id="A0A4S2N590"/>
<comment type="subcellular location">
    <subcellularLocation>
        <location evidence="2">Nucleus</location>
        <location evidence="2">Nucleolus</location>
    </subcellularLocation>
</comment>
<accession>A0A4S2N590</accession>
<dbReference type="PANTHER" id="PTHR14085:SF3">
    <property type="entry name" value="WD REPEAT-CONTAINING PROTEIN 46"/>
    <property type="match status" value="1"/>
</dbReference>
<keyword evidence="6" id="KW-0539">Nucleus</keyword>
<keyword evidence="3" id="KW-0698">rRNA processing</keyword>
<protein>
    <recommendedName>
        <fullName evidence="7">U three protein 7</fullName>
    </recommendedName>
</protein>
<dbReference type="GO" id="GO:0000462">
    <property type="term" value="P:maturation of SSU-rRNA from tricistronic rRNA transcript (SSU-rRNA, 5.8S rRNA, LSU-rRNA)"/>
    <property type="evidence" value="ECO:0007669"/>
    <property type="project" value="TreeGrafter"/>
</dbReference>
<dbReference type="FunCoup" id="A0A4S2N590">
    <property type="interactions" value="1059"/>
</dbReference>
<feature type="repeat" description="WD" evidence="8">
    <location>
        <begin position="285"/>
        <end position="320"/>
    </location>
</feature>
<proteinExistence type="predicted"/>
<evidence type="ECO:0000256" key="1">
    <source>
        <dbReference type="ARBA" id="ARBA00004099"/>
    </source>
</evidence>
<evidence type="ECO:0000256" key="6">
    <source>
        <dbReference type="ARBA" id="ARBA00023242"/>
    </source>
</evidence>
<dbReference type="Proteomes" id="UP000298138">
    <property type="component" value="Unassembled WGS sequence"/>
</dbReference>
<feature type="region of interest" description="Disordered" evidence="9">
    <location>
        <begin position="1"/>
        <end position="50"/>
    </location>
</feature>
<feature type="domain" description="BING4 C-terminal" evidence="10">
    <location>
        <begin position="367"/>
        <end position="446"/>
    </location>
</feature>
<dbReference type="InterPro" id="IPR012952">
    <property type="entry name" value="BING4_C_dom"/>
</dbReference>
<evidence type="ECO:0000256" key="3">
    <source>
        <dbReference type="ARBA" id="ARBA00022552"/>
    </source>
</evidence>
<comment type="function">
    <text evidence="1">Involved in nucleolar processing of pre-18S ribosomal RNA.</text>
</comment>
<evidence type="ECO:0000256" key="2">
    <source>
        <dbReference type="ARBA" id="ARBA00004604"/>
    </source>
</evidence>
<dbReference type="Gene3D" id="2.130.10.10">
    <property type="entry name" value="YVTN repeat-like/Quinoprotein amine dehydrogenase"/>
    <property type="match status" value="1"/>
</dbReference>
<organism evidence="11 12">
    <name type="scientific">Ascodesmis nigricans</name>
    <dbReference type="NCBI Taxonomy" id="341454"/>
    <lineage>
        <taxon>Eukaryota</taxon>
        <taxon>Fungi</taxon>
        <taxon>Dikarya</taxon>
        <taxon>Ascomycota</taxon>
        <taxon>Pezizomycotina</taxon>
        <taxon>Pezizomycetes</taxon>
        <taxon>Pezizales</taxon>
        <taxon>Ascodesmidaceae</taxon>
        <taxon>Ascodesmis</taxon>
    </lineage>
</organism>
<evidence type="ECO:0000256" key="4">
    <source>
        <dbReference type="ARBA" id="ARBA00022574"/>
    </source>
</evidence>
<dbReference type="EMBL" id="ML220113">
    <property type="protein sequence ID" value="TGZ84381.1"/>
    <property type="molecule type" value="Genomic_DNA"/>
</dbReference>